<sequence>MSELGLTIRPAQPQDAVVAGLAEFRHLESLLKPANATNQAATGLASKPIGNSSDLQTEAQATIEKWDRLIEGIPHGNRVAVAAMNKRIVGCAAVTYTSQLGRSIVAVREHELAGLWVDELALTELGFHDEAPTEPHFRPLWETAATSFQEIPSADSPTPVAGNSVARQIRQRLLDYVLPALGPAQTWVHTADRVTWDFLRSQAFIPDGMARIESEWGQNQERLVR</sequence>
<evidence type="ECO:0000313" key="2">
    <source>
        <dbReference type="Proteomes" id="UP000186785"/>
    </source>
</evidence>
<dbReference type="AlphaFoldDB" id="A0A1Q5PJT8"/>
<reference evidence="1 2" key="1">
    <citation type="submission" date="2016-11" db="EMBL/GenBank/DDBJ databases">
        <title>Actinomyces gypaetusis sp. nov. isolated from the vulture Gypaetus barbatus in Qinghai Tibet Plateau China.</title>
        <authorList>
            <person name="Meng X."/>
        </authorList>
    </citation>
    <scope>NUCLEOTIDE SEQUENCE [LARGE SCALE GENOMIC DNA]</scope>
    <source>
        <strain evidence="1 2">VUL4_2</strain>
    </source>
</reference>
<gene>
    <name evidence="1" type="ORF">BSR29_08105</name>
</gene>
<proteinExistence type="predicted"/>
<evidence type="ECO:0008006" key="3">
    <source>
        <dbReference type="Google" id="ProtNLM"/>
    </source>
</evidence>
<evidence type="ECO:0000313" key="1">
    <source>
        <dbReference type="EMBL" id="OKL46200.1"/>
    </source>
</evidence>
<dbReference type="Proteomes" id="UP000186785">
    <property type="component" value="Unassembled WGS sequence"/>
</dbReference>
<keyword evidence="2" id="KW-1185">Reference proteome</keyword>
<organism evidence="1 2">
    <name type="scientific">Boudabousia liubingyangii</name>
    <dbReference type="NCBI Taxonomy" id="1921764"/>
    <lineage>
        <taxon>Bacteria</taxon>
        <taxon>Bacillati</taxon>
        <taxon>Actinomycetota</taxon>
        <taxon>Actinomycetes</taxon>
        <taxon>Actinomycetales</taxon>
        <taxon>Actinomycetaceae</taxon>
        <taxon>Boudabousia</taxon>
    </lineage>
</organism>
<name>A0A1Q5PJT8_9ACTO</name>
<dbReference type="STRING" id="1921764.BSR28_07400"/>
<dbReference type="OrthoDB" id="5243635at2"/>
<comment type="caution">
    <text evidence="1">The sequence shown here is derived from an EMBL/GenBank/DDBJ whole genome shotgun (WGS) entry which is preliminary data.</text>
</comment>
<dbReference type="EMBL" id="MQSV01000006">
    <property type="protein sequence ID" value="OKL46200.1"/>
    <property type="molecule type" value="Genomic_DNA"/>
</dbReference>
<accession>A0A1Q5PJT8</accession>
<dbReference type="RefSeq" id="WP_073709795.1">
    <property type="nucleotide sequence ID" value="NZ_MQSV01000006.1"/>
</dbReference>
<protein>
    <recommendedName>
        <fullName evidence="3">N-acetyltransferase domain-containing protein</fullName>
    </recommendedName>
</protein>